<gene>
    <name evidence="1" type="ORF">TPC1_31372</name>
</gene>
<protein>
    <submittedName>
        <fullName evidence="1">Uncharacterized protein</fullName>
    </submittedName>
</protein>
<evidence type="ECO:0000313" key="1">
    <source>
        <dbReference type="EMBL" id="JAP89133.1"/>
    </source>
</evidence>
<reference evidence="1" key="1">
    <citation type="submission" date="2015-07" db="EMBL/GenBank/DDBJ databases">
        <title>Adaptation to a free-living lifestyle via gene acquisitions in the diplomonad Trepomonas sp. PC1.</title>
        <authorList>
            <person name="Xu F."/>
            <person name="Jerlstrom-Hultqvist J."/>
            <person name="Kolisko M."/>
            <person name="Simpson A.G.B."/>
            <person name="Roger A.J."/>
            <person name="Svard S.G."/>
            <person name="Andersson J.O."/>
        </authorList>
    </citation>
    <scope>NUCLEOTIDE SEQUENCE</scope>
    <source>
        <strain evidence="1">PC1</strain>
    </source>
</reference>
<organism evidence="1">
    <name type="scientific">Trepomonas sp. PC1</name>
    <dbReference type="NCBI Taxonomy" id="1076344"/>
    <lineage>
        <taxon>Eukaryota</taxon>
        <taxon>Metamonada</taxon>
        <taxon>Diplomonadida</taxon>
        <taxon>Hexamitidae</taxon>
        <taxon>Hexamitinae</taxon>
        <taxon>Trepomonas</taxon>
    </lineage>
</organism>
<sequence>FETRQLLAQFINIIEKICGRLILCSQKFTFYKLIIPSKNILVNGGITKQSIYQFPILICSTSTLSCLNPSLSYQIQNFSCLTNSKNYIYPNEILTILKTFCSKISDESIDTPLQDHFLNSLQQMIIQYEKPPRQIFIEQCDQCQISLSEGFQRLCSLPAHHAVFRFYKSVYTEIDPLVVFQFEQFQQLYVYQSLFSQMSTTNLQHFSQLLKIHSVRRVRYFEQFIHDRAIYDMNINYQFEVLKRFQQKSSFKKDFFDVLIKVVQNQIIPQKMNQLLWAAAKDEKSPEALLNLRNRLKIEAKEFFEVLDLAQKAIFIKFLKENDKQQILVEIKKVAQTMKTWTLRHQYSLGQTKQSKNRGLTQNIMKNC</sequence>
<dbReference type="EMBL" id="GDID01007473">
    <property type="protein sequence ID" value="JAP89133.1"/>
    <property type="molecule type" value="Transcribed_RNA"/>
</dbReference>
<accession>A0A146JWX6</accession>
<dbReference type="AlphaFoldDB" id="A0A146JWX6"/>
<name>A0A146JWX6_9EUKA</name>
<feature type="non-terminal residue" evidence="1">
    <location>
        <position position="1"/>
    </location>
</feature>
<proteinExistence type="predicted"/>
<feature type="non-terminal residue" evidence="1">
    <location>
        <position position="368"/>
    </location>
</feature>